<gene>
    <name evidence="2" type="ORF">PPRIM_AZ9-3.1.T0440275</name>
</gene>
<proteinExistence type="predicted"/>
<feature type="compositionally biased region" description="Polar residues" evidence="1">
    <location>
        <begin position="159"/>
        <end position="169"/>
    </location>
</feature>
<comment type="caution">
    <text evidence="2">The sequence shown here is derived from an EMBL/GenBank/DDBJ whole genome shotgun (WGS) entry which is preliminary data.</text>
</comment>
<evidence type="ECO:0000256" key="1">
    <source>
        <dbReference type="SAM" id="MobiDB-lite"/>
    </source>
</evidence>
<name>A0A8S1LW78_PARPR</name>
<accession>A0A8S1LW78</accession>
<organism evidence="2 3">
    <name type="scientific">Paramecium primaurelia</name>
    <dbReference type="NCBI Taxonomy" id="5886"/>
    <lineage>
        <taxon>Eukaryota</taxon>
        <taxon>Sar</taxon>
        <taxon>Alveolata</taxon>
        <taxon>Ciliophora</taxon>
        <taxon>Intramacronucleata</taxon>
        <taxon>Oligohymenophorea</taxon>
        <taxon>Peniculida</taxon>
        <taxon>Parameciidae</taxon>
        <taxon>Paramecium</taxon>
    </lineage>
</organism>
<feature type="compositionally biased region" description="Polar residues" evidence="1">
    <location>
        <begin position="179"/>
        <end position="188"/>
    </location>
</feature>
<reference evidence="2" key="1">
    <citation type="submission" date="2021-01" db="EMBL/GenBank/DDBJ databases">
        <authorList>
            <consortium name="Genoscope - CEA"/>
            <person name="William W."/>
        </authorList>
    </citation>
    <scope>NUCLEOTIDE SEQUENCE</scope>
</reference>
<dbReference type="Proteomes" id="UP000688137">
    <property type="component" value="Unassembled WGS sequence"/>
</dbReference>
<evidence type="ECO:0000313" key="2">
    <source>
        <dbReference type="EMBL" id="CAD8069861.1"/>
    </source>
</evidence>
<dbReference type="EMBL" id="CAJJDM010000044">
    <property type="protein sequence ID" value="CAD8069861.1"/>
    <property type="molecule type" value="Genomic_DNA"/>
</dbReference>
<feature type="compositionally biased region" description="Basic and acidic residues" evidence="1">
    <location>
        <begin position="189"/>
        <end position="205"/>
    </location>
</feature>
<dbReference type="OMA" id="YVWIKAK"/>
<feature type="region of interest" description="Disordered" evidence="1">
    <location>
        <begin position="159"/>
        <end position="205"/>
    </location>
</feature>
<dbReference type="AlphaFoldDB" id="A0A8S1LW78"/>
<sequence>MLNQENYKIQQFLVHLFNVDTSYSTCFHLTEPMLYQVFIEQVHQEDQRQDFTSFVEQYQMIYRKEFRPLSTRTHLHQQSLDNVKPFTYPSNSYVWIKAKQNKLKQQLTEQTSKEKSISTQKQSRQNQYIVYESLQLNTPKQIKNTLLITTPRIFKKTSNSMTFDLNSRNRNQENDQKQSIKTPQFKQTRFSESKKGNSLERQKDSLKFSNKTKITKETPSQSHIQRLRSLSGTEKLAAHQLIIGTINEINQLVHKMEEPKLDRIQSEESPSLQVPSRIGVMPAKLISIDVKKYKQ</sequence>
<keyword evidence="3" id="KW-1185">Reference proteome</keyword>
<evidence type="ECO:0000313" key="3">
    <source>
        <dbReference type="Proteomes" id="UP000688137"/>
    </source>
</evidence>
<protein>
    <submittedName>
        <fullName evidence="2">Uncharacterized protein</fullName>
    </submittedName>
</protein>